<feature type="domain" description="DUF6891" evidence="2">
    <location>
        <begin position="36"/>
        <end position="215"/>
    </location>
</feature>
<feature type="signal peptide" evidence="1">
    <location>
        <begin position="1"/>
        <end position="21"/>
    </location>
</feature>
<dbReference type="RefSeq" id="WP_209946487.1">
    <property type="nucleotide sequence ID" value="NZ_JAGGJU010000008.1"/>
</dbReference>
<evidence type="ECO:0000313" key="4">
    <source>
        <dbReference type="Proteomes" id="UP000759443"/>
    </source>
</evidence>
<dbReference type="InterPro" id="IPR054186">
    <property type="entry name" value="DUF6891"/>
</dbReference>
<evidence type="ECO:0000259" key="2">
    <source>
        <dbReference type="Pfam" id="PF21831"/>
    </source>
</evidence>
<dbReference type="Pfam" id="PF21831">
    <property type="entry name" value="DUF6891"/>
    <property type="match status" value="1"/>
</dbReference>
<sequence>MMKRLATLLSVWLPFLGGAEAQDVAPSFDRGQTIVEIRMLVWSGFETPNSVAETIEDEYLDPDDLTPGGRDWLSGEIERQFKAKRAEEAGWPRSTDWDLLEAAFSDLNASGIVALHYAGTTQSDGLSDAAEIYDDLKAQGLDPSGFAFYHAQDVDTAIETHELFIAFGTFAEAQSDAPAIASRIIAALGKHGLHATWSGDPRTRIVIRPMDWRKRSPRD</sequence>
<protein>
    <recommendedName>
        <fullName evidence="2">DUF6891 domain-containing protein</fullName>
    </recommendedName>
</protein>
<keyword evidence="1" id="KW-0732">Signal</keyword>
<feature type="chain" id="PRO_5045088899" description="DUF6891 domain-containing protein" evidence="1">
    <location>
        <begin position="22"/>
        <end position="219"/>
    </location>
</feature>
<reference evidence="3 4" key="1">
    <citation type="submission" date="2021-03" db="EMBL/GenBank/DDBJ databases">
        <title>Genomic Encyclopedia of Type Strains, Phase IV (KMG-IV): sequencing the most valuable type-strain genomes for metagenomic binning, comparative biology and taxonomic classification.</title>
        <authorList>
            <person name="Goeker M."/>
        </authorList>
    </citation>
    <scope>NUCLEOTIDE SEQUENCE [LARGE SCALE GENOMIC DNA]</scope>
    <source>
        <strain evidence="3 4">DSM 21600</strain>
    </source>
</reference>
<name>A0ABS4E114_9HYPH</name>
<comment type="caution">
    <text evidence="3">The sequence shown here is derived from an EMBL/GenBank/DDBJ whole genome shotgun (WGS) entry which is preliminary data.</text>
</comment>
<keyword evidence="4" id="KW-1185">Reference proteome</keyword>
<proteinExistence type="predicted"/>
<accession>A0ABS4E114</accession>
<dbReference type="EMBL" id="JAGGJU010000008">
    <property type="protein sequence ID" value="MBP1851633.1"/>
    <property type="molecule type" value="Genomic_DNA"/>
</dbReference>
<organism evidence="3 4">
    <name type="scientific">Rhizobium halophytocola</name>
    <dbReference type="NCBI Taxonomy" id="735519"/>
    <lineage>
        <taxon>Bacteria</taxon>
        <taxon>Pseudomonadati</taxon>
        <taxon>Pseudomonadota</taxon>
        <taxon>Alphaproteobacteria</taxon>
        <taxon>Hyphomicrobiales</taxon>
        <taxon>Rhizobiaceae</taxon>
        <taxon>Rhizobium/Agrobacterium group</taxon>
        <taxon>Rhizobium</taxon>
    </lineage>
</organism>
<evidence type="ECO:0000313" key="3">
    <source>
        <dbReference type="EMBL" id="MBP1851633.1"/>
    </source>
</evidence>
<gene>
    <name evidence="3" type="ORF">J2Z17_003081</name>
</gene>
<evidence type="ECO:0000256" key="1">
    <source>
        <dbReference type="SAM" id="SignalP"/>
    </source>
</evidence>
<dbReference type="Proteomes" id="UP000759443">
    <property type="component" value="Unassembled WGS sequence"/>
</dbReference>